<dbReference type="InterPro" id="IPR050682">
    <property type="entry name" value="ModA/WtpA"/>
</dbReference>
<dbReference type="RefSeq" id="WP_345264539.1">
    <property type="nucleotide sequence ID" value="NZ_BAABIM010000002.1"/>
</dbReference>
<evidence type="ECO:0000256" key="3">
    <source>
        <dbReference type="ARBA" id="ARBA00022729"/>
    </source>
</evidence>
<sequence>MRTLRRPALLTTALLLTLPLAACGGADDAGSGEAGRIQVLAAASLTDVFEQLGTDFEESERAEVEFSFGSSTDLAEQAADGAPGDVLATADETSMTVAEDADAAQDVQVFATNVLTIVVPPGNPAGISSLADLEGTTWVRCADEAPCGRVALAVLEDAGVSAEPASLEEDVRATLDKVTSGEADAGLVYASDAVAAGDAVESVPIEGADEQPTSYYVADLAQSEDPELAQAWVDYVLGEEGRRALEDAGFTLP</sequence>
<dbReference type="PIRSF" id="PIRSF004846">
    <property type="entry name" value="ModA"/>
    <property type="match status" value="1"/>
</dbReference>
<dbReference type="EMBL" id="BAABIM010000002">
    <property type="protein sequence ID" value="GAA4679684.1"/>
    <property type="molecule type" value="Genomic_DNA"/>
</dbReference>
<dbReference type="Pfam" id="PF13531">
    <property type="entry name" value="SBP_bac_11"/>
    <property type="match status" value="1"/>
</dbReference>
<evidence type="ECO:0000256" key="1">
    <source>
        <dbReference type="ARBA" id="ARBA00009175"/>
    </source>
</evidence>
<dbReference type="InterPro" id="IPR005950">
    <property type="entry name" value="ModA"/>
</dbReference>
<dbReference type="SUPFAM" id="SSF53850">
    <property type="entry name" value="Periplasmic binding protein-like II"/>
    <property type="match status" value="1"/>
</dbReference>
<reference evidence="6" key="1">
    <citation type="journal article" date="2019" name="Int. J. Syst. Evol. Microbiol.">
        <title>The Global Catalogue of Microorganisms (GCM) 10K type strain sequencing project: providing services to taxonomists for standard genome sequencing and annotation.</title>
        <authorList>
            <consortium name="The Broad Institute Genomics Platform"/>
            <consortium name="The Broad Institute Genome Sequencing Center for Infectious Disease"/>
            <person name="Wu L."/>
            <person name="Ma J."/>
        </authorList>
    </citation>
    <scope>NUCLEOTIDE SEQUENCE [LARGE SCALE GENOMIC DNA]</scope>
    <source>
        <strain evidence="6">JCM 18127</strain>
    </source>
</reference>
<keyword evidence="3 4" id="KW-0732">Signal</keyword>
<accession>A0ABP8W3F7</accession>
<dbReference type="PANTHER" id="PTHR30632">
    <property type="entry name" value="MOLYBDATE-BINDING PERIPLASMIC PROTEIN"/>
    <property type="match status" value="1"/>
</dbReference>
<keyword evidence="6" id="KW-1185">Reference proteome</keyword>
<proteinExistence type="inferred from homology"/>
<keyword evidence="2" id="KW-0479">Metal-binding</keyword>
<evidence type="ECO:0000313" key="5">
    <source>
        <dbReference type="EMBL" id="GAA4679684.1"/>
    </source>
</evidence>
<dbReference type="NCBIfam" id="TIGR01256">
    <property type="entry name" value="modA"/>
    <property type="match status" value="1"/>
</dbReference>
<organism evidence="5 6">
    <name type="scientific">Nocardioides nanhaiensis</name>
    <dbReference type="NCBI Taxonomy" id="1476871"/>
    <lineage>
        <taxon>Bacteria</taxon>
        <taxon>Bacillati</taxon>
        <taxon>Actinomycetota</taxon>
        <taxon>Actinomycetes</taxon>
        <taxon>Propionibacteriales</taxon>
        <taxon>Nocardioidaceae</taxon>
        <taxon>Nocardioides</taxon>
    </lineage>
</organism>
<evidence type="ECO:0000313" key="6">
    <source>
        <dbReference type="Proteomes" id="UP001500621"/>
    </source>
</evidence>
<dbReference type="Gene3D" id="3.40.190.10">
    <property type="entry name" value="Periplasmic binding protein-like II"/>
    <property type="match status" value="2"/>
</dbReference>
<name>A0ABP8W3F7_9ACTN</name>
<dbReference type="PANTHER" id="PTHR30632:SF0">
    <property type="entry name" value="SULFATE-BINDING PROTEIN"/>
    <property type="match status" value="1"/>
</dbReference>
<evidence type="ECO:0000256" key="4">
    <source>
        <dbReference type="SAM" id="SignalP"/>
    </source>
</evidence>
<evidence type="ECO:0000256" key="2">
    <source>
        <dbReference type="ARBA" id="ARBA00022723"/>
    </source>
</evidence>
<protein>
    <submittedName>
        <fullName evidence="5">Molybdate ABC transporter substrate-binding protein</fullName>
    </submittedName>
</protein>
<feature type="chain" id="PRO_5046061088" evidence="4">
    <location>
        <begin position="23"/>
        <end position="253"/>
    </location>
</feature>
<feature type="signal peptide" evidence="4">
    <location>
        <begin position="1"/>
        <end position="22"/>
    </location>
</feature>
<dbReference type="Proteomes" id="UP001500621">
    <property type="component" value="Unassembled WGS sequence"/>
</dbReference>
<gene>
    <name evidence="5" type="primary">modA</name>
    <name evidence="5" type="ORF">GCM10023226_16110</name>
</gene>
<comment type="caution">
    <text evidence="5">The sequence shown here is derived from an EMBL/GenBank/DDBJ whole genome shotgun (WGS) entry which is preliminary data.</text>
</comment>
<comment type="similarity">
    <text evidence="1">Belongs to the bacterial solute-binding protein ModA family.</text>
</comment>